<evidence type="ECO:0000256" key="1">
    <source>
        <dbReference type="SAM" id="MobiDB-lite"/>
    </source>
</evidence>
<evidence type="ECO:0000313" key="2">
    <source>
        <dbReference type="EMBL" id="MQM09231.1"/>
    </source>
</evidence>
<protein>
    <submittedName>
        <fullName evidence="2">Uncharacterized protein</fullName>
    </submittedName>
</protein>
<proteinExistence type="predicted"/>
<gene>
    <name evidence="2" type="ORF">Taro_042098</name>
</gene>
<keyword evidence="3" id="KW-1185">Reference proteome</keyword>
<feature type="region of interest" description="Disordered" evidence="1">
    <location>
        <begin position="1"/>
        <end position="78"/>
    </location>
</feature>
<sequence>RHFPLQPFKSKCKPLYPGTKPSRRGEVQIPKPNNKHHSRAHSKPSPGLNQTQISYPYPNPNPKYHKGDPSHPTYSYPNSNPEYHKGGCLLLQPLCLLSFGRSGTTRVVSISNIEASLFGVYNFISGILILTRYCLAKLTFQPSDTLFSRGHPQLSRLLTLAHFSNPESFNPPGPGRFDLTGVHPVPNIIDKIHPTLLLDSHAKGRSGMLLQRLSNNFNRRRVRGIHQCRYSANKEFPAAIISKMRGWLHPCGPSCTMLRGSTNLQGRRAVLVRIWHSICPRKEISSKEKAVSKTKLILKVERDWMVQDTDLERSWENIADLNKIAPHYMGRLEGHRYNLPVEGLRLHLLCRPLERRIELGNPKAGSVKFPNSGWRSSPLRQNINLSFPSRTVDHRIMSLLKQIQQGRRIRHEKKYVMKNSIRV</sequence>
<feature type="non-terminal residue" evidence="2">
    <location>
        <position position="1"/>
    </location>
</feature>
<feature type="non-terminal residue" evidence="2">
    <location>
        <position position="423"/>
    </location>
</feature>
<dbReference type="AlphaFoldDB" id="A0A843WVI8"/>
<feature type="compositionally biased region" description="Basic residues" evidence="1">
    <location>
        <begin position="33"/>
        <end position="42"/>
    </location>
</feature>
<comment type="caution">
    <text evidence="2">The sequence shown here is derived from an EMBL/GenBank/DDBJ whole genome shotgun (WGS) entry which is preliminary data.</text>
</comment>
<evidence type="ECO:0000313" key="3">
    <source>
        <dbReference type="Proteomes" id="UP000652761"/>
    </source>
</evidence>
<reference evidence="2" key="1">
    <citation type="submission" date="2017-07" db="EMBL/GenBank/DDBJ databases">
        <title>Taro Niue Genome Assembly and Annotation.</title>
        <authorList>
            <person name="Atibalentja N."/>
            <person name="Keating K."/>
            <person name="Fields C.J."/>
        </authorList>
    </citation>
    <scope>NUCLEOTIDE SEQUENCE</scope>
    <source>
        <strain evidence="2">Niue_2</strain>
        <tissue evidence="2">Leaf</tissue>
    </source>
</reference>
<name>A0A843WVI8_COLES</name>
<organism evidence="2 3">
    <name type="scientific">Colocasia esculenta</name>
    <name type="common">Wild taro</name>
    <name type="synonym">Arum esculentum</name>
    <dbReference type="NCBI Taxonomy" id="4460"/>
    <lineage>
        <taxon>Eukaryota</taxon>
        <taxon>Viridiplantae</taxon>
        <taxon>Streptophyta</taxon>
        <taxon>Embryophyta</taxon>
        <taxon>Tracheophyta</taxon>
        <taxon>Spermatophyta</taxon>
        <taxon>Magnoliopsida</taxon>
        <taxon>Liliopsida</taxon>
        <taxon>Araceae</taxon>
        <taxon>Aroideae</taxon>
        <taxon>Colocasieae</taxon>
        <taxon>Colocasia</taxon>
    </lineage>
</organism>
<accession>A0A843WVI8</accession>
<dbReference type="Proteomes" id="UP000652761">
    <property type="component" value="Unassembled WGS sequence"/>
</dbReference>
<dbReference type="EMBL" id="NMUH01004324">
    <property type="protein sequence ID" value="MQM09231.1"/>
    <property type="molecule type" value="Genomic_DNA"/>
</dbReference>